<keyword evidence="8" id="KW-1185">Reference proteome</keyword>
<keyword evidence="1" id="KW-1003">Cell membrane</keyword>
<dbReference type="PATRIC" id="fig|1886670.3.peg.3908"/>
<proteinExistence type="predicted"/>
<dbReference type="PANTHER" id="PTHR43649">
    <property type="entry name" value="ARABINOSE-BINDING PROTEIN-RELATED"/>
    <property type="match status" value="1"/>
</dbReference>
<name>A0A1E3KZ18_9BACL</name>
<feature type="chain" id="PRO_5039185485" evidence="6">
    <location>
        <begin position="21"/>
        <end position="499"/>
    </location>
</feature>
<accession>A0A1E3KZ18</accession>
<dbReference type="PANTHER" id="PTHR43649:SF33">
    <property type="entry name" value="POLYGALACTURONAN_RHAMNOGALACTURONAN-BINDING PROTEIN YTCQ"/>
    <property type="match status" value="1"/>
</dbReference>
<keyword evidence="5 7" id="KW-0449">Lipoprotein</keyword>
<reference evidence="7 8" key="1">
    <citation type="submission" date="2016-08" db="EMBL/GenBank/DDBJ databases">
        <title>Genome sequencing of Paenibacillus sp. TI45-13ar, isolated from Korean traditional nuruk.</title>
        <authorList>
            <person name="Kim S.-J."/>
        </authorList>
    </citation>
    <scope>NUCLEOTIDE SEQUENCE [LARGE SCALE GENOMIC DNA]</scope>
    <source>
        <strain evidence="7 8">TI45-13ar</strain>
    </source>
</reference>
<comment type="caution">
    <text evidence="7">The sequence shown here is derived from an EMBL/GenBank/DDBJ whole genome shotgun (WGS) entry which is preliminary data.</text>
</comment>
<dbReference type="Gene3D" id="3.40.190.10">
    <property type="entry name" value="Periplasmic binding protein-like II"/>
    <property type="match status" value="2"/>
</dbReference>
<keyword evidence="4" id="KW-0564">Palmitate</keyword>
<evidence type="ECO:0000256" key="5">
    <source>
        <dbReference type="ARBA" id="ARBA00023288"/>
    </source>
</evidence>
<gene>
    <name evidence="7" type="ORF">PTI45_03880</name>
</gene>
<evidence type="ECO:0000256" key="3">
    <source>
        <dbReference type="ARBA" id="ARBA00023136"/>
    </source>
</evidence>
<keyword evidence="2 6" id="KW-0732">Signal</keyword>
<feature type="signal peptide" evidence="6">
    <location>
        <begin position="1"/>
        <end position="20"/>
    </location>
</feature>
<dbReference type="STRING" id="1886670.PTI45_03880"/>
<protein>
    <submittedName>
        <fullName evidence="7">Lipoprotein LipO</fullName>
    </submittedName>
</protein>
<dbReference type="Proteomes" id="UP000094578">
    <property type="component" value="Unassembled WGS sequence"/>
</dbReference>
<organism evidence="7 8">
    <name type="scientific">Paenibacillus nuruki</name>
    <dbReference type="NCBI Taxonomy" id="1886670"/>
    <lineage>
        <taxon>Bacteria</taxon>
        <taxon>Bacillati</taxon>
        <taxon>Bacillota</taxon>
        <taxon>Bacilli</taxon>
        <taxon>Bacillales</taxon>
        <taxon>Paenibacillaceae</taxon>
        <taxon>Paenibacillus</taxon>
    </lineage>
</organism>
<evidence type="ECO:0000313" key="7">
    <source>
        <dbReference type="EMBL" id="ODP26778.1"/>
    </source>
</evidence>
<dbReference type="RefSeq" id="WP_069329225.1">
    <property type="nucleotide sequence ID" value="NZ_MDER01000075.1"/>
</dbReference>
<dbReference type="InterPro" id="IPR006059">
    <property type="entry name" value="SBP"/>
</dbReference>
<evidence type="ECO:0000313" key="8">
    <source>
        <dbReference type="Proteomes" id="UP000094578"/>
    </source>
</evidence>
<dbReference type="Pfam" id="PF01547">
    <property type="entry name" value="SBP_bac_1"/>
    <property type="match status" value="1"/>
</dbReference>
<evidence type="ECO:0000256" key="1">
    <source>
        <dbReference type="ARBA" id="ARBA00022475"/>
    </source>
</evidence>
<evidence type="ECO:0000256" key="2">
    <source>
        <dbReference type="ARBA" id="ARBA00022729"/>
    </source>
</evidence>
<dbReference type="AlphaFoldDB" id="A0A1E3KZ18"/>
<evidence type="ECO:0000256" key="4">
    <source>
        <dbReference type="ARBA" id="ARBA00023139"/>
    </source>
</evidence>
<keyword evidence="3" id="KW-0472">Membrane</keyword>
<dbReference type="PROSITE" id="PS51257">
    <property type="entry name" value="PROKAR_LIPOPROTEIN"/>
    <property type="match status" value="1"/>
</dbReference>
<sequence length="499" mass="55200">MKFVVKQSACWTLTAILAFGLTGCGNSDQGAATADSSTVRISLMQVGDIPKTGNDIETGLEKHIGKDLDIQWIPSSAFNDKVNVMIASGNLPHIMRLNYIPTTVGAIRSDQFWEIGPYLKDYPNLSAQDPEYYSNITVDGKLYGIPNFRDIGRAAIVYRKDWFDTLKLGVPKSVDDWYNAAKAIATQDPDGNGKNDTYAFPLFKTYTEGSQAPLTRIAVSLGGVNRWGVDNSGKFTPEFITPQYTEVLQMMHRLYAEKLINADFPSLDSTEADKMMASGRIGMKLNGVATNGKSTQQLLTAAVPDGVVDISPFIGPEGIRIAGEPGNFGFLAFPKATVQDEAQLKDLLSTLDKLMDEPTSTLQLRGIENKHYKKTADGKTEFIDFDGYQRDVKPYRDNLLNIEGYNVPELIDTELGTKGVKLSKDDRKYAVSNPAYNLVSDIYTERGQELDQMISDAQTKYIMGELDDAGWQQAITSWRTAGGDQLIKEYEEAYAKLNK</sequence>
<evidence type="ECO:0000256" key="6">
    <source>
        <dbReference type="SAM" id="SignalP"/>
    </source>
</evidence>
<dbReference type="InterPro" id="IPR050490">
    <property type="entry name" value="Bact_solute-bd_prot1"/>
</dbReference>
<dbReference type="EMBL" id="MDER01000075">
    <property type="protein sequence ID" value="ODP26778.1"/>
    <property type="molecule type" value="Genomic_DNA"/>
</dbReference>
<dbReference type="SUPFAM" id="SSF53850">
    <property type="entry name" value="Periplasmic binding protein-like II"/>
    <property type="match status" value="1"/>
</dbReference>